<comment type="caution">
    <text evidence="2">The sequence shown here is derived from an EMBL/GenBank/DDBJ whole genome shotgun (WGS) entry which is preliminary data.</text>
</comment>
<feature type="coiled-coil region" evidence="1">
    <location>
        <begin position="47"/>
        <end position="74"/>
    </location>
</feature>
<reference evidence="2" key="1">
    <citation type="submission" date="2021-05" db="EMBL/GenBank/DDBJ databases">
        <authorList>
            <person name="Khan N."/>
        </authorList>
    </citation>
    <scope>NUCLEOTIDE SEQUENCE</scope>
</reference>
<sequence>MSSKRPRVVESPDEVDIIPSVESLLREQHQQLLDALTRLEAHNRQDVAESEKRINDLKRQIQELRSENESHHTTNNSLPELAVVPQEQYHLAQQFDRITKIAPRLDLRIQEPKGREVEVLFLVLCNDRRLAHLERFLQAAPSQSNRSGHRYCVEEIGEGYKAWTAILGQNGGRSCGHKTEGDYVWITKREIGWVIGSGLLSWPNGRP</sequence>
<dbReference type="EMBL" id="CAJSTJ010000121">
    <property type="protein sequence ID" value="CAG7557949.1"/>
    <property type="molecule type" value="Genomic_DNA"/>
</dbReference>
<organism evidence="2 3">
    <name type="scientific">Fusarium equiseti</name>
    <name type="common">Fusarium scirpi</name>
    <dbReference type="NCBI Taxonomy" id="61235"/>
    <lineage>
        <taxon>Eukaryota</taxon>
        <taxon>Fungi</taxon>
        <taxon>Dikarya</taxon>
        <taxon>Ascomycota</taxon>
        <taxon>Pezizomycotina</taxon>
        <taxon>Sordariomycetes</taxon>
        <taxon>Hypocreomycetidae</taxon>
        <taxon>Hypocreales</taxon>
        <taxon>Nectriaceae</taxon>
        <taxon>Fusarium</taxon>
        <taxon>Fusarium incarnatum-equiseti species complex</taxon>
    </lineage>
</organism>
<accession>A0A8J2NGT2</accession>
<protein>
    <submittedName>
        <fullName evidence="2">Uncharacterized protein</fullName>
    </submittedName>
</protein>
<gene>
    <name evidence="2" type="ORF">FEQUK3_LOCUS3674</name>
</gene>
<keyword evidence="1" id="KW-0175">Coiled coil</keyword>
<name>A0A8J2NGT2_FUSEQ</name>
<evidence type="ECO:0000256" key="1">
    <source>
        <dbReference type="SAM" id="Coils"/>
    </source>
</evidence>
<dbReference type="AlphaFoldDB" id="A0A8J2NGT2"/>
<dbReference type="Proteomes" id="UP000693738">
    <property type="component" value="Unassembled WGS sequence"/>
</dbReference>
<evidence type="ECO:0000313" key="2">
    <source>
        <dbReference type="EMBL" id="CAG7557949.1"/>
    </source>
</evidence>
<evidence type="ECO:0000313" key="3">
    <source>
        <dbReference type="Proteomes" id="UP000693738"/>
    </source>
</evidence>
<proteinExistence type="predicted"/>